<evidence type="ECO:0000256" key="5">
    <source>
        <dbReference type="ARBA" id="ARBA00023136"/>
    </source>
</evidence>
<dbReference type="PANTHER" id="PTHR13906:SF4">
    <property type="entry name" value="LYSOPHOSPHOLIPID ACYLTRANSFERASE 6"/>
    <property type="match status" value="1"/>
</dbReference>
<feature type="transmembrane region" description="Helical" evidence="7">
    <location>
        <begin position="366"/>
        <end position="383"/>
    </location>
</feature>
<keyword evidence="9" id="KW-1185">Reference proteome</keyword>
<keyword evidence="3 7" id="KW-0812">Transmembrane</keyword>
<dbReference type="GO" id="GO:0047184">
    <property type="term" value="F:1-acylglycerophosphocholine O-acyltransferase activity"/>
    <property type="evidence" value="ECO:0007669"/>
    <property type="project" value="TreeGrafter"/>
</dbReference>
<dbReference type="AlphaFoldDB" id="A0AAF0EKC1"/>
<evidence type="ECO:0000256" key="2">
    <source>
        <dbReference type="ARBA" id="ARBA00022679"/>
    </source>
</evidence>
<evidence type="ECO:0000313" key="8">
    <source>
        <dbReference type="EMBL" id="WFD26249.1"/>
    </source>
</evidence>
<dbReference type="EMBL" id="CP119893">
    <property type="protein sequence ID" value="WFD26249.1"/>
    <property type="molecule type" value="Genomic_DNA"/>
</dbReference>
<dbReference type="GO" id="GO:0046474">
    <property type="term" value="P:glycerophospholipid biosynthetic process"/>
    <property type="evidence" value="ECO:0007669"/>
    <property type="project" value="TreeGrafter"/>
</dbReference>
<evidence type="ECO:0000256" key="1">
    <source>
        <dbReference type="ARBA" id="ARBA00004141"/>
    </source>
</evidence>
<reference evidence="8" key="1">
    <citation type="submission" date="2023-03" db="EMBL/GenBank/DDBJ databases">
        <title>Mating type loci evolution in Malassezia.</title>
        <authorList>
            <person name="Coelho M.A."/>
        </authorList>
    </citation>
    <scope>NUCLEOTIDE SEQUENCE</scope>
    <source>
        <strain evidence="8">CBS 9557</strain>
    </source>
</reference>
<dbReference type="InterPro" id="IPR004299">
    <property type="entry name" value="MBOAT_fam"/>
</dbReference>
<dbReference type="GO" id="GO:0016020">
    <property type="term" value="C:membrane"/>
    <property type="evidence" value="ECO:0007669"/>
    <property type="project" value="UniProtKB-SubCell"/>
</dbReference>
<evidence type="ECO:0000256" key="7">
    <source>
        <dbReference type="SAM" id="Phobius"/>
    </source>
</evidence>
<feature type="transmembrane region" description="Helical" evidence="7">
    <location>
        <begin position="89"/>
        <end position="107"/>
    </location>
</feature>
<dbReference type="GO" id="GO:0030258">
    <property type="term" value="P:lipid modification"/>
    <property type="evidence" value="ECO:0007669"/>
    <property type="project" value="TreeGrafter"/>
</dbReference>
<keyword evidence="4 7" id="KW-1133">Transmembrane helix</keyword>
<dbReference type="Proteomes" id="UP001213623">
    <property type="component" value="Chromosome 2"/>
</dbReference>
<evidence type="ECO:0000256" key="4">
    <source>
        <dbReference type="ARBA" id="ARBA00022989"/>
    </source>
</evidence>
<evidence type="ECO:0000256" key="3">
    <source>
        <dbReference type="ARBA" id="ARBA00022692"/>
    </source>
</evidence>
<proteinExistence type="predicted"/>
<name>A0AAF0EKC1_9BASI</name>
<evidence type="ECO:0008006" key="10">
    <source>
        <dbReference type="Google" id="ProtNLM"/>
    </source>
</evidence>
<feature type="transmembrane region" description="Helical" evidence="7">
    <location>
        <begin position="20"/>
        <end position="43"/>
    </location>
</feature>
<feature type="transmembrane region" description="Helical" evidence="7">
    <location>
        <begin position="55"/>
        <end position="83"/>
    </location>
</feature>
<gene>
    <name evidence="8" type="ORF">MNAN1_001226</name>
</gene>
<keyword evidence="6" id="KW-0012">Acyltransferase</keyword>
<feature type="transmembrane region" description="Helical" evidence="7">
    <location>
        <begin position="449"/>
        <end position="468"/>
    </location>
</feature>
<dbReference type="PANTHER" id="PTHR13906">
    <property type="entry name" value="PORCUPINE"/>
    <property type="match status" value="1"/>
</dbReference>
<feature type="transmembrane region" description="Helical" evidence="7">
    <location>
        <begin position="413"/>
        <end position="437"/>
    </location>
</feature>
<sequence>MLQRWFEAVGDALGLPTDYAKLAIALLISFLLSPILPHLPAPWMRHGMNIGMSAFFLLGILGLYGGTLHLLAACLLTYTFVRFRIGGKYMPWIVLVGAMSHMLYTHCMREFGQVPITTMEISSMQMVLVMNLTSFAWSCYDGQMRKDKNLDEVQLRDRVLALPSLFEFLGYCFYFPGVLVGPSSRFREYQQWANGTLYAPYRGVPPHRWREASKELATAGLALVLMISLSERFDLVRLANVNDVVYTWPFWQRLVFLQIAGLAARFRFYGVWSLSNAGCILSGLAYDGVDPTTQRTLWTRCKNVYVLRIEGSHNWKELLDAWNANTNFWLRECVYKRLAGPHKPGFGSVFGTFLTSAIWHGIAPGYYLAFILAALCQWLARLLRKSVRPIVFANRRVPDPTWKTYKQYSAMQLLYSITSIVCTISSVNYAVIPFFTLKLRDSLQAYTAVYWHYHVIVAAGLLAFQLGLGRALRPWHKAPHVLKASAAPS</sequence>
<feature type="transmembrane region" description="Helical" evidence="7">
    <location>
        <begin position="119"/>
        <end position="140"/>
    </location>
</feature>
<dbReference type="GO" id="GO:0003841">
    <property type="term" value="F:1-acylglycerol-3-phosphate O-acyltransferase activity"/>
    <property type="evidence" value="ECO:0007669"/>
    <property type="project" value="TreeGrafter"/>
</dbReference>
<dbReference type="InterPro" id="IPR049941">
    <property type="entry name" value="LPLAT_7/PORCN-like"/>
</dbReference>
<protein>
    <recommendedName>
        <fullName evidence="10">Lysophospholipid acyltransferase</fullName>
    </recommendedName>
</protein>
<evidence type="ECO:0000256" key="6">
    <source>
        <dbReference type="ARBA" id="ARBA00023315"/>
    </source>
</evidence>
<dbReference type="GO" id="GO:0005783">
    <property type="term" value="C:endoplasmic reticulum"/>
    <property type="evidence" value="ECO:0007669"/>
    <property type="project" value="TreeGrafter"/>
</dbReference>
<organism evidence="8 9">
    <name type="scientific">Malassezia nana</name>
    <dbReference type="NCBI Taxonomy" id="180528"/>
    <lineage>
        <taxon>Eukaryota</taxon>
        <taxon>Fungi</taxon>
        <taxon>Dikarya</taxon>
        <taxon>Basidiomycota</taxon>
        <taxon>Ustilaginomycotina</taxon>
        <taxon>Malasseziomycetes</taxon>
        <taxon>Malasseziales</taxon>
        <taxon>Malasseziaceae</taxon>
        <taxon>Malassezia</taxon>
    </lineage>
</organism>
<accession>A0AAF0EKC1</accession>
<comment type="subcellular location">
    <subcellularLocation>
        <location evidence="1">Membrane</location>
        <topology evidence="1">Multi-pass membrane protein</topology>
    </subcellularLocation>
</comment>
<keyword evidence="5 7" id="KW-0472">Membrane</keyword>
<dbReference type="Pfam" id="PF03062">
    <property type="entry name" value="MBOAT"/>
    <property type="match status" value="1"/>
</dbReference>
<evidence type="ECO:0000313" key="9">
    <source>
        <dbReference type="Proteomes" id="UP001213623"/>
    </source>
</evidence>
<feature type="transmembrane region" description="Helical" evidence="7">
    <location>
        <begin position="160"/>
        <end position="181"/>
    </location>
</feature>
<keyword evidence="2" id="KW-0808">Transferase</keyword>